<evidence type="ECO:0000256" key="2">
    <source>
        <dbReference type="ARBA" id="ARBA00022771"/>
    </source>
</evidence>
<keyword evidence="5" id="KW-0472">Membrane</keyword>
<evidence type="ECO:0000256" key="1">
    <source>
        <dbReference type="ARBA" id="ARBA00022723"/>
    </source>
</evidence>
<dbReference type="SUPFAM" id="SSF49599">
    <property type="entry name" value="TRAF domain-like"/>
    <property type="match status" value="1"/>
</dbReference>
<dbReference type="GO" id="GO:0008270">
    <property type="term" value="F:zinc ion binding"/>
    <property type="evidence" value="ECO:0007669"/>
    <property type="project" value="UniProtKB-KW"/>
</dbReference>
<dbReference type="Gene3D" id="3.30.40.10">
    <property type="entry name" value="Zinc/RING finger domain, C3HC4 (zinc finger)"/>
    <property type="match status" value="1"/>
</dbReference>
<feature type="transmembrane region" description="Helical" evidence="5">
    <location>
        <begin position="316"/>
        <end position="334"/>
    </location>
</feature>
<dbReference type="Proteomes" id="UP000663891">
    <property type="component" value="Unassembled WGS sequence"/>
</dbReference>
<dbReference type="PROSITE" id="PS50089">
    <property type="entry name" value="ZF_RING_2"/>
    <property type="match status" value="1"/>
</dbReference>
<gene>
    <name evidence="7" type="ORF">VCS650_LOCUS18171</name>
</gene>
<evidence type="ECO:0000259" key="6">
    <source>
        <dbReference type="PROSITE" id="PS50089"/>
    </source>
</evidence>
<feature type="transmembrane region" description="Helical" evidence="5">
    <location>
        <begin position="255"/>
        <end position="278"/>
    </location>
</feature>
<comment type="caution">
    <text evidence="7">The sequence shown here is derived from an EMBL/GenBank/DDBJ whole genome shotgun (WGS) entry which is preliminary data.</text>
</comment>
<keyword evidence="5" id="KW-1133">Transmembrane helix</keyword>
<dbReference type="OrthoDB" id="9049620at2759"/>
<dbReference type="PANTHER" id="PTHR10131:SF94">
    <property type="entry name" value="TNF RECEPTOR-ASSOCIATED FACTOR 4"/>
    <property type="match status" value="1"/>
</dbReference>
<dbReference type="PROSITE" id="PS00518">
    <property type="entry name" value="ZF_RING_1"/>
    <property type="match status" value="1"/>
</dbReference>
<dbReference type="AlphaFoldDB" id="A0A814LHW4"/>
<dbReference type="SUPFAM" id="SSF57850">
    <property type="entry name" value="RING/U-box"/>
    <property type="match status" value="1"/>
</dbReference>
<dbReference type="InterPro" id="IPR013083">
    <property type="entry name" value="Znf_RING/FYVE/PHD"/>
</dbReference>
<keyword evidence="1" id="KW-0479">Metal-binding</keyword>
<proteinExistence type="predicted"/>
<dbReference type="InterPro" id="IPR001841">
    <property type="entry name" value="Znf_RING"/>
</dbReference>
<evidence type="ECO:0000256" key="5">
    <source>
        <dbReference type="SAM" id="Phobius"/>
    </source>
</evidence>
<evidence type="ECO:0000256" key="3">
    <source>
        <dbReference type="ARBA" id="ARBA00022833"/>
    </source>
</evidence>
<evidence type="ECO:0000256" key="4">
    <source>
        <dbReference type="PROSITE-ProRule" id="PRU00175"/>
    </source>
</evidence>
<reference evidence="7" key="1">
    <citation type="submission" date="2021-02" db="EMBL/GenBank/DDBJ databases">
        <authorList>
            <person name="Nowell W R."/>
        </authorList>
    </citation>
    <scope>NUCLEOTIDE SEQUENCE</scope>
</reference>
<keyword evidence="5" id="KW-0812">Transmembrane</keyword>
<protein>
    <recommendedName>
        <fullName evidence="6">RING-type domain-containing protein</fullName>
    </recommendedName>
</protein>
<dbReference type="PANTHER" id="PTHR10131">
    <property type="entry name" value="TNF RECEPTOR ASSOCIATED FACTOR"/>
    <property type="match status" value="1"/>
</dbReference>
<feature type="transmembrane region" description="Helical" evidence="5">
    <location>
        <begin position="346"/>
        <end position="365"/>
    </location>
</feature>
<feature type="domain" description="RING-type" evidence="6">
    <location>
        <begin position="23"/>
        <end position="62"/>
    </location>
</feature>
<organism evidence="7 8">
    <name type="scientific">Adineta steineri</name>
    <dbReference type="NCBI Taxonomy" id="433720"/>
    <lineage>
        <taxon>Eukaryota</taxon>
        <taxon>Metazoa</taxon>
        <taxon>Spiralia</taxon>
        <taxon>Gnathifera</taxon>
        <taxon>Rotifera</taxon>
        <taxon>Eurotatoria</taxon>
        <taxon>Bdelloidea</taxon>
        <taxon>Adinetida</taxon>
        <taxon>Adinetidae</taxon>
        <taxon>Adineta</taxon>
    </lineage>
</organism>
<sequence length="405" mass="47038">MEEGNIDRDRIIDGHLVDDDFFCPVCQCLLWKPCACSKCRHLFCRKCLYTWLENPNSGRRCPFRCEPFEEQDCSLSIHSKLNCLNIHCRNLEFGCTQTLSYNSLEQHENVACEYLSKRCAECDQLVLISRMDEHCEMPGLCVPHPVKCTACQTYIEKPVFKDHFHECFLNRMITLDIQTTMNHEQGASSIWLRTILCGLNAINLLEQQRRFSPVPTDLIGVDAVRQARERRCGFFYHMFMMLTFVLANGSKAPFFILAFSAIGLVQCATVILIMYGFFVVRMRAHIYRGCYVIMLISYILTYGILLLFRFVSDSLIIYLLGLFSFLYGCSNRLISMELFEMHPMFHMTKINIALYCAVLLIMKILLLLCRFYYWCIPIYLTAGITAWINFSIAFHTKPASRNMTT</sequence>
<keyword evidence="3" id="KW-0862">Zinc</keyword>
<feature type="transmembrane region" description="Helical" evidence="5">
    <location>
        <begin position="290"/>
        <end position="310"/>
    </location>
</feature>
<dbReference type="EMBL" id="CAJNON010000172">
    <property type="protein sequence ID" value="CAF1065241.1"/>
    <property type="molecule type" value="Genomic_DNA"/>
</dbReference>
<dbReference type="InterPro" id="IPR017907">
    <property type="entry name" value="Znf_RING_CS"/>
</dbReference>
<accession>A0A814LHW4</accession>
<keyword evidence="2 4" id="KW-0863">Zinc-finger</keyword>
<name>A0A814LHW4_9BILA</name>
<feature type="transmembrane region" description="Helical" evidence="5">
    <location>
        <begin position="371"/>
        <end position="394"/>
    </location>
</feature>
<feature type="transmembrane region" description="Helical" evidence="5">
    <location>
        <begin position="233"/>
        <end position="249"/>
    </location>
</feature>
<evidence type="ECO:0000313" key="8">
    <source>
        <dbReference type="Proteomes" id="UP000663891"/>
    </source>
</evidence>
<evidence type="ECO:0000313" key="7">
    <source>
        <dbReference type="EMBL" id="CAF1065241.1"/>
    </source>
</evidence>